<comment type="similarity">
    <text evidence="2">Belongs to the TMEM86 family.</text>
</comment>
<name>A0ABT9WWB7_9BACI</name>
<dbReference type="RefSeq" id="WP_307231717.1">
    <property type="nucleotide sequence ID" value="NZ_JAUSTT010000024.1"/>
</dbReference>
<feature type="transmembrane region" description="Helical" evidence="6">
    <location>
        <begin position="55"/>
        <end position="74"/>
    </location>
</feature>
<dbReference type="Proteomes" id="UP001223586">
    <property type="component" value="Unassembled WGS sequence"/>
</dbReference>
<organism evidence="7 8">
    <name type="scientific">Bacillus chungangensis</name>
    <dbReference type="NCBI Taxonomy" id="587633"/>
    <lineage>
        <taxon>Bacteria</taxon>
        <taxon>Bacillati</taxon>
        <taxon>Bacillota</taxon>
        <taxon>Bacilli</taxon>
        <taxon>Bacillales</taxon>
        <taxon>Bacillaceae</taxon>
        <taxon>Bacillus</taxon>
    </lineage>
</organism>
<proteinExistence type="inferred from homology"/>
<evidence type="ECO:0000256" key="4">
    <source>
        <dbReference type="ARBA" id="ARBA00022989"/>
    </source>
</evidence>
<sequence>MNRKKFLICMVILFGIGCLISIAGENVFFRWLFKLGTMVWIMLFAGTLKSPTKKYKSLIILGLFLSVIGDAFLLLEGEKWFLFGLLAFLTAHLTYIAAFSTRWSRSSDHVSPIIIMILYALLIVINLYRGMAAHETTYFFIPVMFYVVVIAFMSWSAFISCNKHAIIGSLFFIISDSILAWDRFVEPISISGYIIMFTYYTAQVFITLSIEKVNIDN</sequence>
<feature type="transmembrane region" description="Helical" evidence="6">
    <location>
        <begin position="190"/>
        <end position="210"/>
    </location>
</feature>
<keyword evidence="8" id="KW-1185">Reference proteome</keyword>
<comment type="caution">
    <text evidence="7">The sequence shown here is derived from an EMBL/GenBank/DDBJ whole genome shotgun (WGS) entry which is preliminary data.</text>
</comment>
<evidence type="ECO:0000313" key="8">
    <source>
        <dbReference type="Proteomes" id="UP001223586"/>
    </source>
</evidence>
<feature type="transmembrane region" description="Helical" evidence="6">
    <location>
        <begin position="80"/>
        <end position="98"/>
    </location>
</feature>
<protein>
    <submittedName>
        <fullName evidence="7">Membrane protein YhhN</fullName>
    </submittedName>
</protein>
<reference evidence="7 8" key="1">
    <citation type="submission" date="2023-07" db="EMBL/GenBank/DDBJ databases">
        <title>Genomic Encyclopedia of Type Strains, Phase IV (KMG-IV): sequencing the most valuable type-strain genomes for metagenomic binning, comparative biology and taxonomic classification.</title>
        <authorList>
            <person name="Goeker M."/>
        </authorList>
    </citation>
    <scope>NUCLEOTIDE SEQUENCE [LARGE SCALE GENOMIC DNA]</scope>
    <source>
        <strain evidence="7 8">DSM 23837</strain>
    </source>
</reference>
<evidence type="ECO:0000256" key="1">
    <source>
        <dbReference type="ARBA" id="ARBA00004141"/>
    </source>
</evidence>
<evidence type="ECO:0000256" key="5">
    <source>
        <dbReference type="ARBA" id="ARBA00023136"/>
    </source>
</evidence>
<dbReference type="PROSITE" id="PS51257">
    <property type="entry name" value="PROKAR_LIPOPROTEIN"/>
    <property type="match status" value="1"/>
</dbReference>
<feature type="transmembrane region" description="Helical" evidence="6">
    <location>
        <begin position="137"/>
        <end position="158"/>
    </location>
</feature>
<dbReference type="InterPro" id="IPR012506">
    <property type="entry name" value="TMEM86B-like"/>
</dbReference>
<dbReference type="PANTHER" id="PTHR31885">
    <property type="entry name" value="GH04784P"/>
    <property type="match status" value="1"/>
</dbReference>
<dbReference type="Pfam" id="PF07947">
    <property type="entry name" value="YhhN"/>
    <property type="match status" value="1"/>
</dbReference>
<gene>
    <name evidence="7" type="ORF">J2S08_003478</name>
</gene>
<evidence type="ECO:0000313" key="7">
    <source>
        <dbReference type="EMBL" id="MDQ0177598.1"/>
    </source>
</evidence>
<dbReference type="EMBL" id="JAUSTT010000024">
    <property type="protein sequence ID" value="MDQ0177598.1"/>
    <property type="molecule type" value="Genomic_DNA"/>
</dbReference>
<keyword evidence="3 6" id="KW-0812">Transmembrane</keyword>
<evidence type="ECO:0000256" key="3">
    <source>
        <dbReference type="ARBA" id="ARBA00022692"/>
    </source>
</evidence>
<feature type="transmembrane region" description="Helical" evidence="6">
    <location>
        <begin position="165"/>
        <end position="184"/>
    </location>
</feature>
<accession>A0ABT9WWB7</accession>
<comment type="subcellular location">
    <subcellularLocation>
        <location evidence="1">Membrane</location>
        <topology evidence="1">Multi-pass membrane protein</topology>
    </subcellularLocation>
</comment>
<keyword evidence="4 6" id="KW-1133">Transmembrane helix</keyword>
<keyword evidence="5 6" id="KW-0472">Membrane</keyword>
<dbReference type="PANTHER" id="PTHR31885:SF6">
    <property type="entry name" value="GH04784P"/>
    <property type="match status" value="1"/>
</dbReference>
<evidence type="ECO:0000256" key="2">
    <source>
        <dbReference type="ARBA" id="ARBA00007375"/>
    </source>
</evidence>
<evidence type="ECO:0000256" key="6">
    <source>
        <dbReference type="SAM" id="Phobius"/>
    </source>
</evidence>
<feature type="transmembrane region" description="Helical" evidence="6">
    <location>
        <begin position="7"/>
        <end position="23"/>
    </location>
</feature>
<feature type="transmembrane region" description="Helical" evidence="6">
    <location>
        <begin position="110"/>
        <end position="131"/>
    </location>
</feature>